<dbReference type="SUPFAM" id="SSF53474">
    <property type="entry name" value="alpha/beta-Hydrolases"/>
    <property type="match status" value="1"/>
</dbReference>
<evidence type="ECO:0000313" key="3">
    <source>
        <dbReference type="EMBL" id="WAJ69414.1"/>
    </source>
</evidence>
<reference evidence="3" key="1">
    <citation type="submission" date="2022-10" db="EMBL/GenBank/DDBJ databases">
        <title>Catenovulum adriacola sp. nov. isolated in the Harbour of Susak.</title>
        <authorList>
            <person name="Schoch T."/>
            <person name="Reich S.J."/>
            <person name="Stoeferle S."/>
            <person name="Flaiz M."/>
            <person name="Kazda M."/>
            <person name="Riedel C.U."/>
            <person name="Duerre P."/>
        </authorList>
    </citation>
    <scope>NUCLEOTIDE SEQUENCE</scope>
    <source>
        <strain evidence="3">TS8</strain>
    </source>
</reference>
<dbReference type="InterPro" id="IPR000639">
    <property type="entry name" value="Epox_hydrolase-like"/>
</dbReference>
<dbReference type="InterPro" id="IPR029058">
    <property type="entry name" value="AB_hydrolase_fold"/>
</dbReference>
<dbReference type="Proteomes" id="UP001163726">
    <property type="component" value="Chromosome"/>
</dbReference>
<dbReference type="PRINTS" id="PR00412">
    <property type="entry name" value="EPOXHYDRLASE"/>
</dbReference>
<protein>
    <submittedName>
        <fullName evidence="3">Alpha/beta fold hydrolase</fullName>
    </submittedName>
</protein>
<dbReference type="GO" id="GO:0016787">
    <property type="term" value="F:hydrolase activity"/>
    <property type="evidence" value="ECO:0007669"/>
    <property type="project" value="UniProtKB-KW"/>
</dbReference>
<dbReference type="InterPro" id="IPR000073">
    <property type="entry name" value="AB_hydrolase_1"/>
</dbReference>
<evidence type="ECO:0000256" key="1">
    <source>
        <dbReference type="ARBA" id="ARBA00022801"/>
    </source>
</evidence>
<accession>A0ABY7AJ00</accession>
<evidence type="ECO:0000259" key="2">
    <source>
        <dbReference type="Pfam" id="PF00561"/>
    </source>
</evidence>
<keyword evidence="4" id="KW-1185">Reference proteome</keyword>
<dbReference type="Gene3D" id="3.40.50.1820">
    <property type="entry name" value="alpha/beta hydrolase"/>
    <property type="match status" value="1"/>
</dbReference>
<dbReference type="RefSeq" id="WP_268073632.1">
    <property type="nucleotide sequence ID" value="NZ_CP109965.1"/>
</dbReference>
<evidence type="ECO:0000313" key="4">
    <source>
        <dbReference type="Proteomes" id="UP001163726"/>
    </source>
</evidence>
<dbReference type="PRINTS" id="PR00111">
    <property type="entry name" value="ABHYDROLASE"/>
</dbReference>
<dbReference type="PANTHER" id="PTHR46118:SF4">
    <property type="entry name" value="PROTEIN ABHD11"/>
    <property type="match status" value="1"/>
</dbReference>
<dbReference type="EMBL" id="CP109965">
    <property type="protein sequence ID" value="WAJ69414.1"/>
    <property type="molecule type" value="Genomic_DNA"/>
</dbReference>
<gene>
    <name evidence="3" type="ORF">OLW01_09510</name>
</gene>
<feature type="domain" description="AB hydrolase-1" evidence="2">
    <location>
        <begin position="13"/>
        <end position="240"/>
    </location>
</feature>
<dbReference type="Pfam" id="PF00561">
    <property type="entry name" value="Abhydrolase_1"/>
    <property type="match status" value="1"/>
</dbReference>
<dbReference type="PANTHER" id="PTHR46118">
    <property type="entry name" value="PROTEIN ABHD11"/>
    <property type="match status" value="1"/>
</dbReference>
<organism evidence="3 4">
    <name type="scientific">Catenovulum adriaticum</name>
    <dbReference type="NCBI Taxonomy" id="2984846"/>
    <lineage>
        <taxon>Bacteria</taxon>
        <taxon>Pseudomonadati</taxon>
        <taxon>Pseudomonadota</taxon>
        <taxon>Gammaproteobacteria</taxon>
        <taxon>Alteromonadales</taxon>
        <taxon>Alteromonadaceae</taxon>
        <taxon>Catenovulum</taxon>
    </lineage>
</organism>
<keyword evidence="1 3" id="KW-0378">Hydrolase</keyword>
<proteinExistence type="predicted"/>
<sequence>MKLHYNLSGQGEPVVLLHGLLGHSQNLAGIAKVLAADFKVINLDLRNHGVSPHTNLHTYTLMVEDVLETLAPLNLNKINVLGHSMGGKVAMQLALTYPQKINKLMVEDIAPVAYPERHNEIFNGLQAIDLSNLANRQQADAKLAQYVDDINIRRFLLSNLTKSEDHWQWKVNLPALIDQYSEICQFNPPANQSFDGETLFIKGGNSDYIQADHQSIIQQKFPNAQAKIIQAAGHWIHAEKASIFNKIILDFLQK</sequence>
<name>A0ABY7AJ00_9ALTE</name>